<feature type="compositionally biased region" description="Basic and acidic residues" evidence="1">
    <location>
        <begin position="8"/>
        <end position="23"/>
    </location>
</feature>
<evidence type="ECO:0000313" key="3">
    <source>
        <dbReference type="Proteomes" id="UP001269144"/>
    </source>
</evidence>
<name>A0ABU2HNH2_9RHOB</name>
<proteinExistence type="predicted"/>
<comment type="caution">
    <text evidence="2">The sequence shown here is derived from an EMBL/GenBank/DDBJ whole genome shotgun (WGS) entry which is preliminary data.</text>
</comment>
<feature type="region of interest" description="Disordered" evidence="1">
    <location>
        <begin position="1"/>
        <end position="26"/>
    </location>
</feature>
<dbReference type="Proteomes" id="UP001269144">
    <property type="component" value="Unassembled WGS sequence"/>
</dbReference>
<organism evidence="2 3">
    <name type="scientific">Paracoccus aurantius</name>
    <dbReference type="NCBI Taxonomy" id="3073814"/>
    <lineage>
        <taxon>Bacteria</taxon>
        <taxon>Pseudomonadati</taxon>
        <taxon>Pseudomonadota</taxon>
        <taxon>Alphaproteobacteria</taxon>
        <taxon>Rhodobacterales</taxon>
        <taxon>Paracoccaceae</taxon>
        <taxon>Paracoccus</taxon>
    </lineage>
</organism>
<evidence type="ECO:0000313" key="2">
    <source>
        <dbReference type="EMBL" id="MDS9466588.1"/>
    </source>
</evidence>
<protein>
    <submittedName>
        <fullName evidence="2">Uncharacterized protein</fullName>
    </submittedName>
</protein>
<keyword evidence="3" id="KW-1185">Reference proteome</keyword>
<evidence type="ECO:0000256" key="1">
    <source>
        <dbReference type="SAM" id="MobiDB-lite"/>
    </source>
</evidence>
<sequence>MGAAIRGEAQEKRRPPSKSRSDGKAFAVEPPRQAGAVMDIEIDESSHGKPFTTVCRFRQYRRTRLLISFPHAASTVVEKALEVEE</sequence>
<accession>A0ABU2HNH2</accession>
<gene>
    <name evidence="2" type="ORF">RGQ15_03215</name>
</gene>
<dbReference type="RefSeq" id="WP_311158777.1">
    <property type="nucleotide sequence ID" value="NZ_JAVQLW010000001.1"/>
</dbReference>
<reference evidence="3" key="1">
    <citation type="submission" date="2023-07" db="EMBL/GenBank/DDBJ databases">
        <title>Paracoccus sp. MBLB3053 whole genome sequence.</title>
        <authorList>
            <person name="Hwang C.Y."/>
            <person name="Cho E.-S."/>
            <person name="Seo M.-J."/>
        </authorList>
    </citation>
    <scope>NUCLEOTIDE SEQUENCE [LARGE SCALE GENOMIC DNA]</scope>
    <source>
        <strain evidence="3">MBLB3053</strain>
    </source>
</reference>
<dbReference type="EMBL" id="JAVQLW010000001">
    <property type="protein sequence ID" value="MDS9466588.1"/>
    <property type="molecule type" value="Genomic_DNA"/>
</dbReference>